<keyword evidence="2 7" id="KW-0479">Metal-binding</keyword>
<comment type="function">
    <text evidence="7">Catalyzes the hydrolytic cleavage of the carbon-nitrogen bond in imidazolone-5-propanoate to yield N-formimidoyl-L-glutamate. It is the third step in the universal histidine degradation pathway.</text>
</comment>
<reference evidence="9 10" key="1">
    <citation type="submission" date="2018-06" db="EMBL/GenBank/DDBJ databases">
        <title>Extensive metabolic versatility and redundancy in microbially diverse, dynamic hydrothermal sediments.</title>
        <authorList>
            <person name="Dombrowski N."/>
            <person name="Teske A."/>
            <person name="Baker B.J."/>
        </authorList>
    </citation>
    <scope>NUCLEOTIDE SEQUENCE [LARGE SCALE GENOMIC DNA]</scope>
    <source>
        <strain evidence="9">B10_G13</strain>
    </source>
</reference>
<dbReference type="Pfam" id="PF01979">
    <property type="entry name" value="Amidohydro_1"/>
    <property type="match status" value="1"/>
</dbReference>
<dbReference type="GO" id="GO:0008270">
    <property type="term" value="F:zinc ion binding"/>
    <property type="evidence" value="ECO:0007669"/>
    <property type="project" value="UniProtKB-UniRule"/>
</dbReference>
<dbReference type="InterPro" id="IPR032466">
    <property type="entry name" value="Metal_Hydrolase"/>
</dbReference>
<dbReference type="AlphaFoldDB" id="A0A660SET3"/>
<organism evidence="9 10">
    <name type="scientific">candidate division TA06 bacterium</name>
    <dbReference type="NCBI Taxonomy" id="2250710"/>
    <lineage>
        <taxon>Bacteria</taxon>
        <taxon>Bacteria division TA06</taxon>
    </lineage>
</organism>
<comment type="similarity">
    <text evidence="7">Belongs to the metallo-dependent hydrolases superfamily. HutI family.</text>
</comment>
<dbReference type="Gene3D" id="3.20.20.140">
    <property type="entry name" value="Metal-dependent hydrolases"/>
    <property type="match status" value="1"/>
</dbReference>
<evidence type="ECO:0000256" key="2">
    <source>
        <dbReference type="ARBA" id="ARBA00022723"/>
    </source>
</evidence>
<dbReference type="Proteomes" id="UP000271125">
    <property type="component" value="Unassembled WGS sequence"/>
</dbReference>
<gene>
    <name evidence="7" type="primary">hutI</name>
    <name evidence="9" type="ORF">DRP43_05205</name>
</gene>
<feature type="binding site" evidence="7">
    <location>
        <position position="248"/>
    </location>
    <ligand>
        <name>4-imidazolone-5-propanoate</name>
        <dbReference type="ChEBI" id="CHEBI:77893"/>
    </ligand>
</feature>
<feature type="binding site" evidence="7">
    <location>
        <position position="85"/>
    </location>
    <ligand>
        <name>4-imidazolone-5-propanoate</name>
        <dbReference type="ChEBI" id="CHEBI:77893"/>
    </ligand>
</feature>
<dbReference type="GO" id="GO:0050480">
    <property type="term" value="F:imidazolonepropionase activity"/>
    <property type="evidence" value="ECO:0007669"/>
    <property type="project" value="UniProtKB-UniRule"/>
</dbReference>
<evidence type="ECO:0000259" key="8">
    <source>
        <dbReference type="Pfam" id="PF01979"/>
    </source>
</evidence>
<dbReference type="PANTHER" id="PTHR42752">
    <property type="entry name" value="IMIDAZOLONEPROPIONASE"/>
    <property type="match status" value="1"/>
</dbReference>
<dbReference type="PANTHER" id="PTHR42752:SF1">
    <property type="entry name" value="IMIDAZOLONEPROPIONASE-RELATED"/>
    <property type="match status" value="1"/>
</dbReference>
<feature type="binding site" evidence="7">
    <location>
        <position position="322"/>
    </location>
    <ligand>
        <name>N-formimidoyl-L-glutamate</name>
        <dbReference type="ChEBI" id="CHEBI:58928"/>
    </ligand>
</feature>
<dbReference type="EMBL" id="QNBD01000246">
    <property type="protein sequence ID" value="RKX68716.1"/>
    <property type="molecule type" value="Genomic_DNA"/>
</dbReference>
<proteinExistence type="inferred from homology"/>
<feature type="binding site" evidence="7">
    <location>
        <position position="181"/>
    </location>
    <ligand>
        <name>4-imidazolone-5-propanoate</name>
        <dbReference type="ChEBI" id="CHEBI:77893"/>
    </ligand>
</feature>
<feature type="binding site" evidence="7">
    <location>
        <position position="148"/>
    </location>
    <ligand>
        <name>4-imidazolone-5-propanoate</name>
        <dbReference type="ChEBI" id="CHEBI:77893"/>
    </ligand>
</feature>
<dbReference type="NCBIfam" id="TIGR01224">
    <property type="entry name" value="hutI"/>
    <property type="match status" value="1"/>
</dbReference>
<protein>
    <recommendedName>
        <fullName evidence="1 7">Imidazolonepropionase</fullName>
        <ecNumber evidence="1 7">3.5.2.7</ecNumber>
    </recommendedName>
    <alternativeName>
        <fullName evidence="7">Imidazolone-5-propionate hydrolase</fullName>
    </alternativeName>
</protein>
<comment type="subcellular location">
    <subcellularLocation>
        <location evidence="7">Cytoplasm</location>
    </subcellularLocation>
</comment>
<evidence type="ECO:0000313" key="10">
    <source>
        <dbReference type="Proteomes" id="UP000271125"/>
    </source>
</evidence>
<dbReference type="HAMAP" id="MF_00372">
    <property type="entry name" value="HutI"/>
    <property type="match status" value="1"/>
</dbReference>
<evidence type="ECO:0000256" key="5">
    <source>
        <dbReference type="ARBA" id="ARBA00022833"/>
    </source>
</evidence>
<feature type="binding site" evidence="7">
    <location>
        <position position="320"/>
    </location>
    <ligand>
        <name>Fe(3+)</name>
        <dbReference type="ChEBI" id="CHEBI:29034"/>
    </ligand>
</feature>
<comment type="cofactor">
    <cofactor evidence="7">
        <name>Zn(2+)</name>
        <dbReference type="ChEBI" id="CHEBI:29105"/>
    </cofactor>
    <cofactor evidence="7">
        <name>Fe(3+)</name>
        <dbReference type="ChEBI" id="CHEBI:29034"/>
    </cofactor>
    <text evidence="7">Binds 1 zinc or iron ion per subunit.</text>
</comment>
<evidence type="ECO:0000256" key="4">
    <source>
        <dbReference type="ARBA" id="ARBA00022808"/>
    </source>
</evidence>
<dbReference type="SUPFAM" id="SSF51338">
    <property type="entry name" value="Composite domain of metallo-dependent hydrolases"/>
    <property type="match status" value="1"/>
</dbReference>
<comment type="pathway">
    <text evidence="7">Amino-acid degradation; L-histidine degradation into L-glutamate; N-formimidoyl-L-glutamate from L-histidine: step 3/3.</text>
</comment>
<dbReference type="InterPro" id="IPR006680">
    <property type="entry name" value="Amidohydro-rel"/>
</dbReference>
<dbReference type="InterPro" id="IPR005920">
    <property type="entry name" value="HutI"/>
</dbReference>
<dbReference type="CDD" id="cd01296">
    <property type="entry name" value="Imidazolone-5PH"/>
    <property type="match status" value="1"/>
</dbReference>
<keyword evidence="5 7" id="KW-0862">Zinc</keyword>
<feature type="domain" description="Amidohydrolase-related" evidence="8">
    <location>
        <begin position="67"/>
        <end position="405"/>
    </location>
</feature>
<keyword evidence="3 7" id="KW-0378">Hydrolase</keyword>
<evidence type="ECO:0000256" key="3">
    <source>
        <dbReference type="ARBA" id="ARBA00022801"/>
    </source>
</evidence>
<feature type="binding site" evidence="7">
    <location>
        <position position="325"/>
    </location>
    <ligand>
        <name>4-imidazolone-5-propanoate</name>
        <dbReference type="ChEBI" id="CHEBI:77893"/>
    </ligand>
</feature>
<keyword evidence="6 7" id="KW-0408">Iron</keyword>
<keyword evidence="7" id="KW-0963">Cytoplasm</keyword>
<feature type="binding site" evidence="7">
    <location>
        <position position="245"/>
    </location>
    <ligand>
        <name>Fe(3+)</name>
        <dbReference type="ChEBI" id="CHEBI:29034"/>
    </ligand>
</feature>
<feature type="binding site" evidence="7">
    <location>
        <position position="320"/>
    </location>
    <ligand>
        <name>Zn(2+)</name>
        <dbReference type="ChEBI" id="CHEBI:29105"/>
    </ligand>
</feature>
<dbReference type="InterPro" id="IPR011059">
    <property type="entry name" value="Metal-dep_hydrolase_composite"/>
</dbReference>
<comment type="catalytic activity">
    <reaction evidence="7">
        <text>4-imidazolone-5-propanoate + H2O = N-formimidoyl-L-glutamate</text>
        <dbReference type="Rhea" id="RHEA:23660"/>
        <dbReference type="ChEBI" id="CHEBI:15377"/>
        <dbReference type="ChEBI" id="CHEBI:58928"/>
        <dbReference type="ChEBI" id="CHEBI:77893"/>
        <dbReference type="EC" id="3.5.2.7"/>
    </reaction>
</comment>
<sequence length="415" mass="45768">MRYDIIIKDIDTVYTLSQGNIPRIKNELKGLSPLSCVSIAIKNGKIVKVGKIIDGEANDILDGKNSIAIPGFVDCHTHTIFGGNRANEWLRRLKGESYLSILKSGGGIIDTVNQTRGLPIYQMLEETKVKLDRMLKSGTTTVEIKSGYGLDHNTEIRMLEIANELNKSNKYDVISTYMGAHAIPPEYRNDREGYIKLVIDNLDEIKEKRLATFVDIFCEEGAFTIDESRKILEKAKILGFNIRLHADELARSRGAILAGELKARSADHLLTIDAEEIDAMFEGNVAAVLLPGTAYQMRSKNIPPVRSMIDKGLAIAVASDFNPGSCPIYSMSVILSFAVSLYGLSPEEALTASTINSAYVLGIGAKKGSIEVGKDADILLLDMQSIEEIPYWFNDLHLKYIIKNGIILNNEGDLI</sequence>
<feature type="binding site" evidence="7">
    <location>
        <position position="148"/>
    </location>
    <ligand>
        <name>N-formimidoyl-L-glutamate</name>
        <dbReference type="ChEBI" id="CHEBI:58928"/>
    </ligand>
</feature>
<dbReference type="FunFam" id="3.20.20.140:FF:000007">
    <property type="entry name" value="Imidazolonepropionase"/>
    <property type="match status" value="1"/>
</dbReference>
<feature type="binding site" evidence="7">
    <location>
        <position position="76"/>
    </location>
    <ligand>
        <name>Fe(3+)</name>
        <dbReference type="ChEBI" id="CHEBI:29034"/>
    </ligand>
</feature>
<feature type="binding site" evidence="7">
    <location>
        <position position="78"/>
    </location>
    <ligand>
        <name>Zn(2+)</name>
        <dbReference type="ChEBI" id="CHEBI:29105"/>
    </ligand>
</feature>
<evidence type="ECO:0000313" key="9">
    <source>
        <dbReference type="EMBL" id="RKX68716.1"/>
    </source>
</evidence>
<feature type="binding site" evidence="7">
    <location>
        <position position="245"/>
    </location>
    <ligand>
        <name>Zn(2+)</name>
        <dbReference type="ChEBI" id="CHEBI:29105"/>
    </ligand>
</feature>
<dbReference type="GO" id="GO:0005737">
    <property type="term" value="C:cytoplasm"/>
    <property type="evidence" value="ECO:0007669"/>
    <property type="project" value="UniProtKB-SubCell"/>
</dbReference>
<dbReference type="Gene3D" id="2.30.40.10">
    <property type="entry name" value="Urease, subunit C, domain 1"/>
    <property type="match status" value="1"/>
</dbReference>
<dbReference type="EC" id="3.5.2.7" evidence="1 7"/>
<feature type="binding site" evidence="7">
    <location>
        <position position="76"/>
    </location>
    <ligand>
        <name>Zn(2+)</name>
        <dbReference type="ChEBI" id="CHEBI:29105"/>
    </ligand>
</feature>
<dbReference type="UniPathway" id="UPA00379">
    <property type="reaction ID" value="UER00551"/>
</dbReference>
<dbReference type="GO" id="GO:0019556">
    <property type="term" value="P:L-histidine catabolic process to glutamate and formamide"/>
    <property type="evidence" value="ECO:0007669"/>
    <property type="project" value="UniProtKB-UniRule"/>
</dbReference>
<feature type="binding site" evidence="7">
    <location>
        <position position="324"/>
    </location>
    <ligand>
        <name>N-formimidoyl-L-glutamate</name>
        <dbReference type="ChEBI" id="CHEBI:58928"/>
    </ligand>
</feature>
<dbReference type="GO" id="GO:0019557">
    <property type="term" value="P:L-histidine catabolic process to glutamate and formate"/>
    <property type="evidence" value="ECO:0007669"/>
    <property type="project" value="UniProtKB-UniPathway"/>
</dbReference>
<evidence type="ECO:0000256" key="1">
    <source>
        <dbReference type="ARBA" id="ARBA00012864"/>
    </source>
</evidence>
<dbReference type="GO" id="GO:0005506">
    <property type="term" value="F:iron ion binding"/>
    <property type="evidence" value="ECO:0007669"/>
    <property type="project" value="UniProtKB-UniRule"/>
</dbReference>
<dbReference type="SUPFAM" id="SSF51556">
    <property type="entry name" value="Metallo-dependent hydrolases"/>
    <property type="match status" value="1"/>
</dbReference>
<feature type="binding site" evidence="7">
    <location>
        <position position="78"/>
    </location>
    <ligand>
        <name>Fe(3+)</name>
        <dbReference type="ChEBI" id="CHEBI:29034"/>
    </ligand>
</feature>
<evidence type="ECO:0000256" key="6">
    <source>
        <dbReference type="ARBA" id="ARBA00023004"/>
    </source>
</evidence>
<keyword evidence="4 7" id="KW-0369">Histidine metabolism</keyword>
<name>A0A660SET3_UNCT6</name>
<comment type="caution">
    <text evidence="9">The sequence shown here is derived from an EMBL/GenBank/DDBJ whole genome shotgun (WGS) entry which is preliminary data.</text>
</comment>
<accession>A0A660SET3</accession>
<evidence type="ECO:0000256" key="7">
    <source>
        <dbReference type="HAMAP-Rule" id="MF_00372"/>
    </source>
</evidence>